<dbReference type="GeneID" id="36515146"/>
<sequence>MSRLPTSNTDWDTQTVVGSRARVGGGGPRATVARSQAEINAARRSGNVLAVEKKFAAGNKSGNPEGQRLAKIDRDDNVAPPAKISADVGKAIQKGRQDKNLTQKDLATAINEKPQVINDYEAGRAVPNQQVLGKIERKLGIKLRGKDIGSPLGGPKKK</sequence>
<organism evidence="8 9">
    <name type="scientific">Wickerhamiella sorbophila</name>
    <dbReference type="NCBI Taxonomy" id="45607"/>
    <lineage>
        <taxon>Eukaryota</taxon>
        <taxon>Fungi</taxon>
        <taxon>Dikarya</taxon>
        <taxon>Ascomycota</taxon>
        <taxon>Saccharomycotina</taxon>
        <taxon>Dipodascomycetes</taxon>
        <taxon>Dipodascales</taxon>
        <taxon>Trichomonascaceae</taxon>
        <taxon>Wickerhamiella</taxon>
    </lineage>
</organism>
<feature type="region of interest" description="Disordered" evidence="6">
    <location>
        <begin position="1"/>
        <end position="32"/>
    </location>
</feature>
<dbReference type="InterPro" id="IPR001387">
    <property type="entry name" value="Cro/C1-type_HTH"/>
</dbReference>
<dbReference type="InterPro" id="IPR010982">
    <property type="entry name" value="Lambda_DNA-bd_dom_sf"/>
</dbReference>
<evidence type="ECO:0000256" key="6">
    <source>
        <dbReference type="SAM" id="MobiDB-lite"/>
    </source>
</evidence>
<dbReference type="STRING" id="45607.A0A2T0FFM9"/>
<gene>
    <name evidence="8" type="ORF">B9G98_01397</name>
</gene>
<evidence type="ECO:0000256" key="2">
    <source>
        <dbReference type="ARBA" id="ARBA00023015"/>
    </source>
</evidence>
<dbReference type="OrthoDB" id="10253401at2759"/>
<feature type="region of interest" description="Disordered" evidence="6">
    <location>
        <begin position="58"/>
        <end position="81"/>
    </location>
</feature>
<evidence type="ECO:0000256" key="1">
    <source>
        <dbReference type="ARBA" id="ARBA00009802"/>
    </source>
</evidence>
<evidence type="ECO:0000313" key="9">
    <source>
        <dbReference type="Proteomes" id="UP000238350"/>
    </source>
</evidence>
<feature type="compositionally biased region" description="Polar residues" evidence="6">
    <location>
        <begin position="1"/>
        <end position="15"/>
    </location>
</feature>
<keyword evidence="4" id="KW-0804">Transcription</keyword>
<dbReference type="PROSITE" id="PS50943">
    <property type="entry name" value="HTH_CROC1"/>
    <property type="match status" value="1"/>
</dbReference>
<dbReference type="RefSeq" id="XP_024663723.1">
    <property type="nucleotide sequence ID" value="XM_024807955.1"/>
</dbReference>
<comment type="similarity">
    <text evidence="1">Belongs to the MBF1 family.</text>
</comment>
<dbReference type="Gene3D" id="1.10.260.40">
    <property type="entry name" value="lambda repressor-like DNA-binding domains"/>
    <property type="match status" value="1"/>
</dbReference>
<dbReference type="SMART" id="SM00530">
    <property type="entry name" value="HTH_XRE"/>
    <property type="match status" value="1"/>
</dbReference>
<dbReference type="Proteomes" id="UP000238350">
    <property type="component" value="Unassembled WGS sequence"/>
</dbReference>
<evidence type="ECO:0000256" key="5">
    <source>
        <dbReference type="ARBA" id="ARBA00035107"/>
    </source>
</evidence>
<evidence type="ECO:0000256" key="3">
    <source>
        <dbReference type="ARBA" id="ARBA00023125"/>
    </source>
</evidence>
<feature type="compositionally biased region" description="Basic and acidic residues" evidence="6">
    <location>
        <begin position="68"/>
        <end position="77"/>
    </location>
</feature>
<comment type="function">
    <text evidence="5">Transcriptional coactivator that stimulates GCN4-dependent transcriptional activity by bridging the DNA-binding region of GCN4 and TBP (SPT15), thereby recruiting TBP to GCN4-bound promoters. Involved in induction of the ribosome quality control (RQC) pathway; a pathway that degrades nascent peptide chains during problematic translation. Required to prevent stalled ribosomes from frameshifting.</text>
</comment>
<dbReference type="AlphaFoldDB" id="A0A2T0FFM9"/>
<feature type="domain" description="HTH cro/C1-type" evidence="7">
    <location>
        <begin position="92"/>
        <end position="146"/>
    </location>
</feature>
<evidence type="ECO:0000256" key="4">
    <source>
        <dbReference type="ARBA" id="ARBA00023163"/>
    </source>
</evidence>
<dbReference type="Pfam" id="PF08523">
    <property type="entry name" value="MBF1"/>
    <property type="match status" value="1"/>
</dbReference>
<dbReference type="InterPro" id="IPR013729">
    <property type="entry name" value="MBF1_N"/>
</dbReference>
<dbReference type="EMBL" id="NDIQ01000001">
    <property type="protein sequence ID" value="PRT53777.1"/>
    <property type="molecule type" value="Genomic_DNA"/>
</dbReference>
<reference evidence="8 9" key="1">
    <citation type="submission" date="2017-04" db="EMBL/GenBank/DDBJ databases">
        <title>Genome sequencing of [Candida] sorbophila.</title>
        <authorList>
            <person name="Ahn J.O."/>
        </authorList>
    </citation>
    <scope>NUCLEOTIDE SEQUENCE [LARGE SCALE GENOMIC DNA]</scope>
    <source>
        <strain evidence="8 9">DS02</strain>
    </source>
</reference>
<protein>
    <submittedName>
        <fullName evidence="8">Multiprotein-bridging factor 1</fullName>
    </submittedName>
</protein>
<comment type="caution">
    <text evidence="8">The sequence shown here is derived from an EMBL/GenBank/DDBJ whole genome shotgun (WGS) entry which is preliminary data.</text>
</comment>
<dbReference type="CDD" id="cd00093">
    <property type="entry name" value="HTH_XRE"/>
    <property type="match status" value="1"/>
</dbReference>
<dbReference type="SUPFAM" id="SSF47413">
    <property type="entry name" value="lambda repressor-like DNA-binding domains"/>
    <property type="match status" value="1"/>
</dbReference>
<proteinExistence type="inferred from homology"/>
<dbReference type="Pfam" id="PF01381">
    <property type="entry name" value="HTH_3"/>
    <property type="match status" value="1"/>
</dbReference>
<name>A0A2T0FFM9_9ASCO</name>
<dbReference type="GO" id="GO:0003677">
    <property type="term" value="F:DNA binding"/>
    <property type="evidence" value="ECO:0007669"/>
    <property type="project" value="UniProtKB-KW"/>
</dbReference>
<accession>A0A2T0FFM9</accession>
<dbReference type="PANTHER" id="PTHR10245">
    <property type="entry name" value="ENDOTHELIAL DIFFERENTIATION-RELATED FACTOR 1 MULTIPROTEIN BRIDGING FACTOR 1"/>
    <property type="match status" value="1"/>
</dbReference>
<dbReference type="PANTHER" id="PTHR10245:SF15">
    <property type="entry name" value="ENDOTHELIAL DIFFERENTIATION-RELATED FACTOR 1"/>
    <property type="match status" value="1"/>
</dbReference>
<keyword evidence="3" id="KW-0238">DNA-binding</keyword>
<evidence type="ECO:0000259" key="7">
    <source>
        <dbReference type="PROSITE" id="PS50943"/>
    </source>
</evidence>
<dbReference type="FunFam" id="1.10.260.40:FF:000015">
    <property type="entry name" value="Endothelial differentiation-related factor 1"/>
    <property type="match status" value="1"/>
</dbReference>
<keyword evidence="9" id="KW-1185">Reference proteome</keyword>
<keyword evidence="2" id="KW-0805">Transcription regulation</keyword>
<evidence type="ECO:0000313" key="8">
    <source>
        <dbReference type="EMBL" id="PRT53777.1"/>
    </source>
</evidence>
<dbReference type="GO" id="GO:0005634">
    <property type="term" value="C:nucleus"/>
    <property type="evidence" value="ECO:0007669"/>
    <property type="project" value="TreeGrafter"/>
</dbReference>